<dbReference type="CDD" id="cd01129">
    <property type="entry name" value="PulE-GspE-like"/>
    <property type="match status" value="1"/>
</dbReference>
<dbReference type="Pfam" id="PF05157">
    <property type="entry name" value="MshEN"/>
    <property type="match status" value="1"/>
</dbReference>
<dbReference type="Gene3D" id="3.40.50.300">
    <property type="entry name" value="P-loop containing nucleotide triphosphate hydrolases"/>
    <property type="match status" value="1"/>
</dbReference>
<feature type="domain" description="Bacterial type II secretion system protein E" evidence="4">
    <location>
        <begin position="189"/>
        <end position="489"/>
    </location>
</feature>
<dbReference type="FunFam" id="3.30.450.90:FF:000001">
    <property type="entry name" value="Type II secretion system ATPase GspE"/>
    <property type="match status" value="1"/>
</dbReference>
<dbReference type="InterPro" id="IPR001482">
    <property type="entry name" value="T2SS/T4SS_dom"/>
</dbReference>
<keyword evidence="2" id="KW-0547">Nucleotide-binding</keyword>
<dbReference type="Pfam" id="PF00437">
    <property type="entry name" value="T2SSE"/>
    <property type="match status" value="1"/>
</dbReference>
<dbReference type="PANTHER" id="PTHR30258:SF2">
    <property type="entry name" value="COMG OPERON PROTEIN 1"/>
    <property type="match status" value="1"/>
</dbReference>
<dbReference type="EMBL" id="PFWP01000032">
    <property type="protein sequence ID" value="PJA49749.1"/>
    <property type="molecule type" value="Genomic_DNA"/>
</dbReference>
<dbReference type="Gene3D" id="3.30.300.160">
    <property type="entry name" value="Type II secretion system, protein E, N-terminal domain"/>
    <property type="match status" value="1"/>
</dbReference>
<sequence>MVSTAQTPKSPTPEKTIADILFAAGLLSEEKLKAVKLENINTGKPLEQIILTHNFANEQQIARAEAELYNIPFIDPTEKAVSPEGLSLIPRAVAEKYILIPFDYHRPENELSVAMANPLDLEMIEFIEKKAGAKIKPFMATAEKIKETIIGAYTQPLSAEVKAALKEVSPLAPESQVIDIAALGNVIREAPVAKIVATVLEFAIKSRASDVHIEPQDDKTRIRYRIDGILHEKLILPKKVHEAVVSRIKILSGMKIDEKRVPQDGRFNFKAGEQEVDLRVSSLPTVFGEKIVMRLLKKSGGVPDLPELGLRGRALKNLEDSILRPHGINIVCGPTGSGKTTTLYSVLSRINTAKVNIITLEDPVEYQIQGVNQVQANPAAGLTFASGMRSFLRQDPNVIMVGEIRDSETTDLAVQAALTGHLVFSTLHTNDAAGAIPRLLDLGGEPFLLASAMTCIVAQRVLRRICEHCKEAYTPAAEVAEDIKKVLGSLYQTKGELKLYRGKKCAE</sequence>
<feature type="domain" description="Type II secretion system protein GspE N-terminal" evidence="5">
    <location>
        <begin position="69"/>
        <end position="155"/>
    </location>
</feature>
<keyword evidence="3" id="KW-0067">ATP-binding</keyword>
<evidence type="ECO:0000313" key="6">
    <source>
        <dbReference type="EMBL" id="PJA49749.1"/>
    </source>
</evidence>
<organism evidence="6 7">
    <name type="scientific">Candidatus Shapirobacteria bacterium CG_4_9_14_3_um_filter_39_13</name>
    <dbReference type="NCBI Taxonomy" id="1974479"/>
    <lineage>
        <taxon>Bacteria</taxon>
        <taxon>Candidatus Shapironibacteriota</taxon>
    </lineage>
</organism>
<dbReference type="InterPro" id="IPR007831">
    <property type="entry name" value="T2SS_GspE_N"/>
</dbReference>
<feature type="non-terminal residue" evidence="6">
    <location>
        <position position="507"/>
    </location>
</feature>
<name>A0A2M7XLW3_9BACT</name>
<dbReference type="InterPro" id="IPR027417">
    <property type="entry name" value="P-loop_NTPase"/>
</dbReference>
<dbReference type="GO" id="GO:0005886">
    <property type="term" value="C:plasma membrane"/>
    <property type="evidence" value="ECO:0007669"/>
    <property type="project" value="TreeGrafter"/>
</dbReference>
<dbReference type="Proteomes" id="UP000230062">
    <property type="component" value="Unassembled WGS sequence"/>
</dbReference>
<evidence type="ECO:0000259" key="4">
    <source>
        <dbReference type="Pfam" id="PF00437"/>
    </source>
</evidence>
<dbReference type="GO" id="GO:0016887">
    <property type="term" value="F:ATP hydrolysis activity"/>
    <property type="evidence" value="ECO:0007669"/>
    <property type="project" value="TreeGrafter"/>
</dbReference>
<evidence type="ECO:0000256" key="2">
    <source>
        <dbReference type="ARBA" id="ARBA00022741"/>
    </source>
</evidence>
<comment type="similarity">
    <text evidence="1">Belongs to the GSP E family.</text>
</comment>
<accession>A0A2M7XLW3</accession>
<gene>
    <name evidence="6" type="ORF">CO169_01240</name>
</gene>
<evidence type="ECO:0000313" key="7">
    <source>
        <dbReference type="Proteomes" id="UP000230062"/>
    </source>
</evidence>
<reference evidence="7" key="1">
    <citation type="submission" date="2017-09" db="EMBL/GenBank/DDBJ databases">
        <title>Depth-based differentiation of microbial function through sediment-hosted aquifers and enrichment of novel symbionts in the deep terrestrial subsurface.</title>
        <authorList>
            <person name="Probst A.J."/>
            <person name="Ladd B."/>
            <person name="Jarett J.K."/>
            <person name="Geller-Mcgrath D.E."/>
            <person name="Sieber C.M.K."/>
            <person name="Emerson J.B."/>
            <person name="Anantharaman K."/>
            <person name="Thomas B.C."/>
            <person name="Malmstrom R."/>
            <person name="Stieglmeier M."/>
            <person name="Klingl A."/>
            <person name="Woyke T."/>
            <person name="Ryan C.M."/>
            <person name="Banfield J.F."/>
        </authorList>
    </citation>
    <scope>NUCLEOTIDE SEQUENCE [LARGE SCALE GENOMIC DNA]</scope>
</reference>
<dbReference type="AlphaFoldDB" id="A0A2M7XLW3"/>
<protein>
    <submittedName>
        <fullName evidence="6">Type II secretion system protein GspE</fullName>
    </submittedName>
</protein>
<dbReference type="Gene3D" id="3.30.450.90">
    <property type="match status" value="1"/>
</dbReference>
<dbReference type="PANTHER" id="PTHR30258">
    <property type="entry name" value="TYPE II SECRETION SYSTEM PROTEIN GSPE-RELATED"/>
    <property type="match status" value="1"/>
</dbReference>
<comment type="caution">
    <text evidence="6">The sequence shown here is derived from an EMBL/GenBank/DDBJ whole genome shotgun (WGS) entry which is preliminary data.</text>
</comment>
<dbReference type="SUPFAM" id="SSF52540">
    <property type="entry name" value="P-loop containing nucleoside triphosphate hydrolases"/>
    <property type="match status" value="1"/>
</dbReference>
<dbReference type="GO" id="GO:0005524">
    <property type="term" value="F:ATP binding"/>
    <property type="evidence" value="ECO:0007669"/>
    <property type="project" value="UniProtKB-KW"/>
</dbReference>
<evidence type="ECO:0000256" key="3">
    <source>
        <dbReference type="ARBA" id="ARBA00022840"/>
    </source>
</evidence>
<proteinExistence type="inferred from homology"/>
<dbReference type="SUPFAM" id="SSF160246">
    <property type="entry name" value="EspE N-terminal domain-like"/>
    <property type="match status" value="1"/>
</dbReference>
<evidence type="ECO:0000256" key="1">
    <source>
        <dbReference type="ARBA" id="ARBA00006611"/>
    </source>
</evidence>
<evidence type="ECO:0000259" key="5">
    <source>
        <dbReference type="Pfam" id="PF05157"/>
    </source>
</evidence>
<dbReference type="InterPro" id="IPR037257">
    <property type="entry name" value="T2SS_E_N_sf"/>
</dbReference>